<protein>
    <submittedName>
        <fullName evidence="3">Tryptophan synthase alpha chain</fullName>
    </submittedName>
</protein>
<dbReference type="InterPro" id="IPR021655">
    <property type="entry name" value="Put_metal-bd"/>
</dbReference>
<proteinExistence type="predicted"/>
<feature type="domain" description="Sulfatase-modifying factor enzyme-like" evidence="2">
    <location>
        <begin position="1074"/>
        <end position="1188"/>
    </location>
</feature>
<reference evidence="3 4" key="1">
    <citation type="submission" date="2015-03" db="EMBL/GenBank/DDBJ databases">
        <title>Genome assembly of Sandaracinus amylolyticus DSM 53668.</title>
        <authorList>
            <person name="Sharma G."/>
            <person name="Subramanian S."/>
        </authorList>
    </citation>
    <scope>NUCLEOTIDE SEQUENCE [LARGE SCALE GENOMIC DNA]</scope>
    <source>
        <strain evidence="3 4">DSM 53668</strain>
    </source>
</reference>
<dbReference type="Proteomes" id="UP000034883">
    <property type="component" value="Chromosome"/>
</dbReference>
<feature type="chain" id="PRO_5002511053" evidence="1">
    <location>
        <begin position="24"/>
        <end position="1236"/>
    </location>
</feature>
<dbReference type="InterPro" id="IPR016187">
    <property type="entry name" value="CTDL_fold"/>
</dbReference>
<dbReference type="STRING" id="927083.DB32_000254"/>
<name>A0A0F6VYU3_9BACT</name>
<dbReference type="AlphaFoldDB" id="A0A0F6VYU3"/>
<evidence type="ECO:0000256" key="1">
    <source>
        <dbReference type="SAM" id="SignalP"/>
    </source>
</evidence>
<sequence length="1236" mass="122725">MNGMRRIALAMVLLGAMASSCTVDPYCFDCVEDAGGMDAQVGEDAGTDAAQIDAFREDAGTDAGPDLPDGCTPGAVERCNLADDDCDSMIDEGIDTSTDLDHCGGCNQRCAPDHAFGECVDGECTFTTCDVGFYDLDPAQDGCEYRCPYTDTEDSRCDRADNDCDGRVDENFDLTSDPLNCGDCTFECRFAHASGTCSGGSCVLGACAPGFVDDDEDPANGCEYACTPSDTGVETCNLRDDDCDGTIDEGDPGGGATCGSSTGLCRTGIEHCVGGAITCTGGVSPSVELCNGQDDDCDGTSDDGNPQGGRLCGTGIGTCEPGREVCTGGLLVCTGAITATVEACNGLDDDCDERIDEGDPGGGASCASDTGECAAGVQHCRGGVIACEGATGPTIEVCDGQDDDCDSNVDEGNPGGGARCGTDVGTCTAGTRVCTGGALVCTGGVGPGTESCDALDNDCDSRVDEGNPGGGAACGSDTGECSAGVQVCQAGGFVCTGAVGPSAEACDGQDDDCDGTIDEGNPGGGGSCGVETGACVAGTRVCTGGTLVCTGAVGPGVETCNSIDDDCDGTIDEGNPGGGAACGNGTGECTQGAIQCVGGALVCSGGTGPTTEACDGEDDDCDGNVDEGNPGGGAQCGTDVGTCAPGTRVCTGGSLVCTGAIGATAETCDGLDNDCDARTDEGNPGGGASCGVDTGECSFGSRVCTGGALVCSGGVGPSTETCDGEDDDCDGNVDEGNPGGGGLCGSDVGTCRPGTRVCTGGSLVCTGATGATTETCDALDNDCDTRVDEGNPGGGASCGVDTGECSFGSRVCTGGALVCSGGTGPSLEICDTQDDDCDGIIDEGFNLSSDVNNCGACGNVCTIPGAIARCTMSNCAIQACQTGRYDIDGLPGNGCEYACDVAGAEACNGRDDDCDGRTDESLTPPATFCNPNGVCAGTTAVCTAGGWVCNYPAATYQTTETRCDGVDNDCDGSIDEPFALRGTACNNGELGACRRAGTYVCNAAGTGVSCNAPASGGGTTEICDGLDNDCDGTLDDGAPVSWVPFTSGSSSRWIMQYEASRPDSTSSTTGVMSHRVCSQASRMPWTQVTYAQAQAACSTVGARLCTETEWRDACRSSGGSCRWSYGASCSTYSSTTCNGNDYDPVAGAPDTDVVLATGSLPMCYASWGATSALRVFDMSGNVEEWAERRSAGVNPIRGGAANDTAGGMECGFDFVVAGDTFNTATVGFRCCRATAP</sequence>
<dbReference type="KEGG" id="samy:DB32_000254"/>
<dbReference type="SUPFAM" id="SSF56436">
    <property type="entry name" value="C-type lectin-like"/>
    <property type="match status" value="1"/>
</dbReference>
<organism evidence="3 4">
    <name type="scientific">Sandaracinus amylolyticus</name>
    <dbReference type="NCBI Taxonomy" id="927083"/>
    <lineage>
        <taxon>Bacteria</taxon>
        <taxon>Pseudomonadati</taxon>
        <taxon>Myxococcota</taxon>
        <taxon>Polyangia</taxon>
        <taxon>Polyangiales</taxon>
        <taxon>Sandaracinaceae</taxon>
        <taxon>Sandaracinus</taxon>
    </lineage>
</organism>
<dbReference type="Pfam" id="PF11617">
    <property type="entry name" value="Cu-binding_MopE"/>
    <property type="match status" value="17"/>
</dbReference>
<dbReference type="Pfam" id="PF03781">
    <property type="entry name" value="FGE-sulfatase"/>
    <property type="match status" value="1"/>
</dbReference>
<feature type="signal peptide" evidence="1">
    <location>
        <begin position="1"/>
        <end position="23"/>
    </location>
</feature>
<dbReference type="InterPro" id="IPR005532">
    <property type="entry name" value="SUMF_dom"/>
</dbReference>
<evidence type="ECO:0000313" key="4">
    <source>
        <dbReference type="Proteomes" id="UP000034883"/>
    </source>
</evidence>
<dbReference type="Gene3D" id="3.90.1580.10">
    <property type="entry name" value="paralog of FGE (formylglycine-generating enzyme)"/>
    <property type="match status" value="1"/>
</dbReference>
<dbReference type="PROSITE" id="PS51257">
    <property type="entry name" value="PROKAR_LIPOPROTEIN"/>
    <property type="match status" value="1"/>
</dbReference>
<gene>
    <name evidence="3" type="ORF">DB32_000254</name>
</gene>
<keyword evidence="1" id="KW-0732">Signal</keyword>
<keyword evidence="4" id="KW-1185">Reference proteome</keyword>
<evidence type="ECO:0000259" key="2">
    <source>
        <dbReference type="Pfam" id="PF03781"/>
    </source>
</evidence>
<dbReference type="InterPro" id="IPR042095">
    <property type="entry name" value="SUMF_sf"/>
</dbReference>
<accession>A0A0F6VYU3</accession>
<dbReference type="EMBL" id="CP011125">
    <property type="protein sequence ID" value="AKF03105.1"/>
    <property type="molecule type" value="Genomic_DNA"/>
</dbReference>
<evidence type="ECO:0000313" key="3">
    <source>
        <dbReference type="EMBL" id="AKF03105.1"/>
    </source>
</evidence>